<feature type="non-terminal residue" evidence="1">
    <location>
        <position position="1"/>
    </location>
</feature>
<name>A0A2T9ZAV7_9FUNG</name>
<reference evidence="1 2" key="1">
    <citation type="journal article" date="2018" name="MBio">
        <title>Comparative Genomics Reveals the Core Gene Toolbox for the Fungus-Insect Symbiosis.</title>
        <authorList>
            <person name="Wang Y."/>
            <person name="Stata M."/>
            <person name="Wang W."/>
            <person name="Stajich J.E."/>
            <person name="White M.M."/>
            <person name="Moncalvo J.M."/>
        </authorList>
    </citation>
    <scope>NUCLEOTIDE SEQUENCE [LARGE SCALE GENOMIC DNA]</scope>
    <source>
        <strain evidence="1 2">SC-DP-2</strain>
    </source>
</reference>
<gene>
    <name evidence="1" type="ORF">BB560_003847</name>
</gene>
<proteinExistence type="predicted"/>
<dbReference type="STRING" id="133381.A0A2T9ZAV7"/>
<protein>
    <submittedName>
        <fullName evidence="1">Uncharacterized protein</fullName>
    </submittedName>
</protein>
<dbReference type="Proteomes" id="UP000245609">
    <property type="component" value="Unassembled WGS sequence"/>
</dbReference>
<sequence length="193" mass="21959">ENKELPNDIIYKTTINADFIDLLTIDVYLRLFTTLGNINSFSSSDSTVLCKKINSWLSDFTYLNKSTASVWDFLLPEKLNKARDSNSGDKTDEDVSDFCVPPYLSDQISETSEAIYSYNASHGISKYSKTSKQKLISKVTEFLDRAYDEKAINKIIRSPQDIFHFSQFINRAPPVRKESTTSIDSSVSDEDYL</sequence>
<dbReference type="AlphaFoldDB" id="A0A2T9ZAV7"/>
<keyword evidence="2" id="KW-1185">Reference proteome</keyword>
<comment type="caution">
    <text evidence="1">The sequence shown here is derived from an EMBL/GenBank/DDBJ whole genome shotgun (WGS) entry which is preliminary data.</text>
</comment>
<organism evidence="1 2">
    <name type="scientific">Smittium megazygosporum</name>
    <dbReference type="NCBI Taxonomy" id="133381"/>
    <lineage>
        <taxon>Eukaryota</taxon>
        <taxon>Fungi</taxon>
        <taxon>Fungi incertae sedis</taxon>
        <taxon>Zoopagomycota</taxon>
        <taxon>Kickxellomycotina</taxon>
        <taxon>Harpellomycetes</taxon>
        <taxon>Harpellales</taxon>
        <taxon>Legeriomycetaceae</taxon>
        <taxon>Smittium</taxon>
    </lineage>
</organism>
<dbReference type="EMBL" id="MBFS01000851">
    <property type="protein sequence ID" value="PVV01721.1"/>
    <property type="molecule type" value="Genomic_DNA"/>
</dbReference>
<evidence type="ECO:0000313" key="1">
    <source>
        <dbReference type="EMBL" id="PVV01721.1"/>
    </source>
</evidence>
<evidence type="ECO:0000313" key="2">
    <source>
        <dbReference type="Proteomes" id="UP000245609"/>
    </source>
</evidence>
<accession>A0A2T9ZAV7</accession>